<evidence type="ECO:0000313" key="4">
    <source>
        <dbReference type="Proteomes" id="UP001297272"/>
    </source>
</evidence>
<dbReference type="Gene3D" id="3.30.9.10">
    <property type="entry name" value="D-Amino Acid Oxidase, subunit A, domain 2"/>
    <property type="match status" value="1"/>
</dbReference>
<dbReference type="InterPro" id="IPR036188">
    <property type="entry name" value="FAD/NAD-bd_sf"/>
</dbReference>
<gene>
    <name evidence="3" type="ORF">JYU29_12170</name>
</gene>
<evidence type="ECO:0000256" key="1">
    <source>
        <dbReference type="ARBA" id="ARBA00023002"/>
    </source>
</evidence>
<dbReference type="InterPro" id="IPR006076">
    <property type="entry name" value="FAD-dep_OxRdtase"/>
</dbReference>
<protein>
    <submittedName>
        <fullName evidence="3">FAD-binding oxidoreductase</fullName>
    </submittedName>
</protein>
<dbReference type="SUPFAM" id="SSF51905">
    <property type="entry name" value="FAD/NAD(P)-binding domain"/>
    <property type="match status" value="1"/>
</dbReference>
<organism evidence="3 4">
    <name type="scientific">Tianweitania aestuarii</name>
    <dbReference type="NCBI Taxonomy" id="2814886"/>
    <lineage>
        <taxon>Bacteria</taxon>
        <taxon>Pseudomonadati</taxon>
        <taxon>Pseudomonadota</taxon>
        <taxon>Alphaproteobacteria</taxon>
        <taxon>Hyphomicrobiales</taxon>
        <taxon>Phyllobacteriaceae</taxon>
        <taxon>Tianweitania</taxon>
    </lineage>
</organism>
<sequence>MDETARTSVYALDRPTAITYPALAGPCISDIAIIGGGFTGLSAALHAAEAGASVTVLEAHQPGWGASGRNGGQLNPGLKYDPSWFINKLGEKRGKMLVDLAWSSVDRLANIIERTGIDCALRRQGTIRAAVKRDDIAAVEATQRDMRAFGMPVDWLDRSALAKLVGHDHYQGGFLDHRGGDLDPLRLALGLAKAAENAGTAIHGNSRVVSLRHDGHNWVLTTNAGATLKAKRVLVCCNGYADNLIPGLRQSLVPVFSSVLASNPLPDNLVGRIMPGRQSLYESGMVVVYYRVDSNNRLIIGGRGPMRPTTSPDALKPIARHAQSLWPELKQVGWQTAWNGRVAVTKDYLPHFHALDDGLYTLYGYNGRGVALSTALGEPLAKLLVGEINADEIPIPASTMQPIALHAFWPFGVHATIAMSRLKQSFRR</sequence>
<dbReference type="PANTHER" id="PTHR13847:SF281">
    <property type="entry name" value="FAD DEPENDENT OXIDOREDUCTASE DOMAIN-CONTAINING PROTEIN"/>
    <property type="match status" value="1"/>
</dbReference>
<dbReference type="Proteomes" id="UP001297272">
    <property type="component" value="Unassembled WGS sequence"/>
</dbReference>
<evidence type="ECO:0000313" key="3">
    <source>
        <dbReference type="EMBL" id="MBS9721440.1"/>
    </source>
</evidence>
<dbReference type="Gene3D" id="3.50.50.60">
    <property type="entry name" value="FAD/NAD(P)-binding domain"/>
    <property type="match status" value="1"/>
</dbReference>
<dbReference type="PANTHER" id="PTHR13847">
    <property type="entry name" value="SARCOSINE DEHYDROGENASE-RELATED"/>
    <property type="match status" value="1"/>
</dbReference>
<keyword evidence="4" id="KW-1185">Reference proteome</keyword>
<comment type="caution">
    <text evidence="3">The sequence shown here is derived from an EMBL/GenBank/DDBJ whole genome shotgun (WGS) entry which is preliminary data.</text>
</comment>
<accession>A0ABS5RWK9</accession>
<reference evidence="3 4" key="1">
    <citation type="submission" date="2021-03" db="EMBL/GenBank/DDBJ databases">
        <title>Tianweitania aestuarii sp. nov., isolated from a tidal flat.</title>
        <authorList>
            <person name="Park S."/>
            <person name="Yoon J.-H."/>
        </authorList>
    </citation>
    <scope>NUCLEOTIDE SEQUENCE [LARGE SCALE GENOMIC DNA]</scope>
    <source>
        <strain evidence="3 4">BSSL-BM11</strain>
    </source>
</reference>
<dbReference type="RefSeq" id="WP_213985105.1">
    <property type="nucleotide sequence ID" value="NZ_JAFMNX010000003.1"/>
</dbReference>
<keyword evidence="1" id="KW-0560">Oxidoreductase</keyword>
<name>A0ABS5RWK9_9HYPH</name>
<dbReference type="EMBL" id="JAFMNX010000003">
    <property type="protein sequence ID" value="MBS9721440.1"/>
    <property type="molecule type" value="Genomic_DNA"/>
</dbReference>
<feature type="domain" description="FAD dependent oxidoreductase" evidence="2">
    <location>
        <begin position="30"/>
        <end position="383"/>
    </location>
</feature>
<proteinExistence type="predicted"/>
<dbReference type="Pfam" id="PF01266">
    <property type="entry name" value="DAO"/>
    <property type="match status" value="1"/>
</dbReference>
<evidence type="ECO:0000259" key="2">
    <source>
        <dbReference type="Pfam" id="PF01266"/>
    </source>
</evidence>